<accession>A0A2H0YV39</accession>
<evidence type="ECO:0000313" key="3">
    <source>
        <dbReference type="Proteomes" id="UP000231542"/>
    </source>
</evidence>
<feature type="transmembrane region" description="Helical" evidence="1">
    <location>
        <begin position="146"/>
        <end position="169"/>
    </location>
</feature>
<protein>
    <recommendedName>
        <fullName evidence="4">ECF transporter S component</fullName>
    </recommendedName>
</protein>
<name>A0A2H0YV39_9BACT</name>
<evidence type="ECO:0000313" key="2">
    <source>
        <dbReference type="EMBL" id="PIS42357.1"/>
    </source>
</evidence>
<keyword evidence="1" id="KW-0812">Transmembrane</keyword>
<sequence>MNKFNRKKLFFAVLLIGFAILGRYLLLEVPNVETMTAAILLAGALLGGAYTLIVPLAAVAIFDLFYGNSSILIFTWSAWAIIGFFGLVLKGRTKSAWKFTAGLTGMGMVASLFFYFWTNFGVWLIGNWYPKTTNGLLNCFLAGVPFLKWQIIGNLILVPVSGLAFHFLFEKIRMAKLKLLFIPTPRTSHPSKRG</sequence>
<reference evidence="2 3" key="1">
    <citation type="submission" date="2017-09" db="EMBL/GenBank/DDBJ databases">
        <title>Depth-based differentiation of microbial function through sediment-hosted aquifers and enrichment of novel symbionts in the deep terrestrial subsurface.</title>
        <authorList>
            <person name="Probst A.J."/>
            <person name="Ladd B."/>
            <person name="Jarett J.K."/>
            <person name="Geller-Mcgrath D.E."/>
            <person name="Sieber C.M."/>
            <person name="Emerson J.B."/>
            <person name="Anantharaman K."/>
            <person name="Thomas B.C."/>
            <person name="Malmstrom R."/>
            <person name="Stieglmeier M."/>
            <person name="Klingl A."/>
            <person name="Woyke T."/>
            <person name="Ryan C.M."/>
            <person name="Banfield J.F."/>
        </authorList>
    </citation>
    <scope>NUCLEOTIDE SEQUENCE [LARGE SCALE GENOMIC DNA]</scope>
    <source>
        <strain evidence="2">CG08_land_8_20_14_0_20_40_16</strain>
    </source>
</reference>
<dbReference type="Gene3D" id="1.10.1760.20">
    <property type="match status" value="1"/>
</dbReference>
<evidence type="ECO:0008006" key="4">
    <source>
        <dbReference type="Google" id="ProtNLM"/>
    </source>
</evidence>
<feature type="transmembrane region" description="Helical" evidence="1">
    <location>
        <begin position="6"/>
        <end position="26"/>
    </location>
</feature>
<feature type="transmembrane region" description="Helical" evidence="1">
    <location>
        <begin position="71"/>
        <end position="89"/>
    </location>
</feature>
<feature type="transmembrane region" description="Helical" evidence="1">
    <location>
        <begin position="38"/>
        <end position="65"/>
    </location>
</feature>
<keyword evidence="1" id="KW-0472">Membrane</keyword>
<gene>
    <name evidence="2" type="ORF">COT24_04000</name>
</gene>
<comment type="caution">
    <text evidence="2">The sequence shown here is derived from an EMBL/GenBank/DDBJ whole genome shotgun (WGS) entry which is preliminary data.</text>
</comment>
<feature type="transmembrane region" description="Helical" evidence="1">
    <location>
        <begin position="101"/>
        <end position="126"/>
    </location>
</feature>
<evidence type="ECO:0000256" key="1">
    <source>
        <dbReference type="SAM" id="Phobius"/>
    </source>
</evidence>
<dbReference type="AlphaFoldDB" id="A0A2H0YV39"/>
<dbReference type="EMBL" id="PEXU01000047">
    <property type="protein sequence ID" value="PIS42357.1"/>
    <property type="molecule type" value="Genomic_DNA"/>
</dbReference>
<organism evidence="2 3">
    <name type="scientific">Candidatus Kerfeldbacteria bacterium CG08_land_8_20_14_0_20_40_16</name>
    <dbReference type="NCBI Taxonomy" id="2014244"/>
    <lineage>
        <taxon>Bacteria</taxon>
        <taxon>Candidatus Kerfeldiibacteriota</taxon>
    </lineage>
</organism>
<dbReference type="Proteomes" id="UP000231542">
    <property type="component" value="Unassembled WGS sequence"/>
</dbReference>
<proteinExistence type="predicted"/>
<dbReference type="Pfam" id="PF20221">
    <property type="entry name" value="DUF6580"/>
    <property type="match status" value="1"/>
</dbReference>
<dbReference type="InterPro" id="IPR046487">
    <property type="entry name" value="DUF6580"/>
</dbReference>
<keyword evidence="1" id="KW-1133">Transmembrane helix</keyword>